<dbReference type="EMBL" id="JBIRUQ010000002">
    <property type="protein sequence ID" value="MFI1461539.1"/>
    <property type="molecule type" value="Genomic_DNA"/>
</dbReference>
<dbReference type="GeneID" id="93504539"/>
<accession>A0ABW7TPI8</accession>
<sequence length="142" mass="13867">MAGPDKQFIDVPKDSPFFTHPSITTVGGAITGLETASGGKGLEGMRMVLDEDQLAKVSAGAKYAGPGLGIATTIWDMAAAETAREACVAGVSGTVGTVGSVAVGTAFGMGGGPVGTVSSVVGSMAGAWVFGNLGSRLGEAVC</sequence>
<proteinExistence type="predicted"/>
<name>A0ABW7TPI8_9NOCA</name>
<organism evidence="1 2">
    <name type="scientific">Nocardia carnea</name>
    <dbReference type="NCBI Taxonomy" id="37328"/>
    <lineage>
        <taxon>Bacteria</taxon>
        <taxon>Bacillati</taxon>
        <taxon>Actinomycetota</taxon>
        <taxon>Actinomycetes</taxon>
        <taxon>Mycobacteriales</taxon>
        <taxon>Nocardiaceae</taxon>
        <taxon>Nocardia</taxon>
    </lineage>
</organism>
<evidence type="ECO:0000313" key="2">
    <source>
        <dbReference type="Proteomes" id="UP001611263"/>
    </source>
</evidence>
<evidence type="ECO:0000313" key="1">
    <source>
        <dbReference type="EMBL" id="MFI1461539.1"/>
    </source>
</evidence>
<dbReference type="RefSeq" id="WP_051157319.1">
    <property type="nucleotide sequence ID" value="NZ_JBIRUQ010000002.1"/>
</dbReference>
<protein>
    <submittedName>
        <fullName evidence="1">Lipase chaperone</fullName>
    </submittedName>
</protein>
<comment type="caution">
    <text evidence="1">The sequence shown here is derived from an EMBL/GenBank/DDBJ whole genome shotgun (WGS) entry which is preliminary data.</text>
</comment>
<reference evidence="1 2" key="1">
    <citation type="submission" date="2024-10" db="EMBL/GenBank/DDBJ databases">
        <title>The Natural Products Discovery Center: Release of the First 8490 Sequenced Strains for Exploring Actinobacteria Biosynthetic Diversity.</title>
        <authorList>
            <person name="Kalkreuter E."/>
            <person name="Kautsar S.A."/>
            <person name="Yang D."/>
            <person name="Bader C.D."/>
            <person name="Teijaro C.N."/>
            <person name="Fluegel L."/>
            <person name="Davis C.M."/>
            <person name="Simpson J.R."/>
            <person name="Lauterbach L."/>
            <person name="Steele A.D."/>
            <person name="Gui C."/>
            <person name="Meng S."/>
            <person name="Li G."/>
            <person name="Viehrig K."/>
            <person name="Ye F."/>
            <person name="Su P."/>
            <person name="Kiefer A.F."/>
            <person name="Nichols A."/>
            <person name="Cepeda A.J."/>
            <person name="Yan W."/>
            <person name="Fan B."/>
            <person name="Jiang Y."/>
            <person name="Adhikari A."/>
            <person name="Zheng C.-J."/>
            <person name="Schuster L."/>
            <person name="Cowan T.M."/>
            <person name="Smanski M.J."/>
            <person name="Chevrette M.G."/>
            <person name="De Carvalho L.P.S."/>
            <person name="Shen B."/>
        </authorList>
    </citation>
    <scope>NUCLEOTIDE SEQUENCE [LARGE SCALE GENOMIC DNA]</scope>
    <source>
        <strain evidence="1 2">NPDC020568</strain>
    </source>
</reference>
<keyword evidence="2" id="KW-1185">Reference proteome</keyword>
<dbReference type="Proteomes" id="UP001611263">
    <property type="component" value="Unassembled WGS sequence"/>
</dbReference>
<gene>
    <name evidence="1" type="ORF">ACH4WX_12545</name>
</gene>